<comment type="caution">
    <text evidence="1">The sequence shown here is derived from an EMBL/GenBank/DDBJ whole genome shotgun (WGS) entry which is preliminary data.</text>
</comment>
<gene>
    <name evidence="1" type="ORF">K6753_14395</name>
</gene>
<proteinExistence type="predicted"/>
<keyword evidence="2" id="KW-1185">Reference proteome</keyword>
<feature type="non-terminal residue" evidence="1">
    <location>
        <position position="1"/>
    </location>
</feature>
<protein>
    <submittedName>
        <fullName evidence="1">Uncharacterized protein</fullName>
    </submittedName>
</protein>
<evidence type="ECO:0000313" key="2">
    <source>
        <dbReference type="Proteomes" id="UP001430954"/>
    </source>
</evidence>
<accession>A0ABS7TA28</accession>
<reference evidence="1 2" key="1">
    <citation type="submission" date="2021-09" db="EMBL/GenBank/DDBJ databases">
        <title>Lysobacter sp. 13A isolated from the river sediment.</title>
        <authorList>
            <person name="Liu H."/>
            <person name="Li S."/>
            <person name="Mao S."/>
        </authorList>
    </citation>
    <scope>NUCLEOTIDE SEQUENCE [LARGE SCALE GENOMIC DNA]</scope>
    <source>
        <strain evidence="1 2">13A</strain>
    </source>
</reference>
<dbReference type="RefSeq" id="WP_223677166.1">
    <property type="nucleotide sequence ID" value="NZ_JAINZW010000028.1"/>
</dbReference>
<name>A0ABS7TA28_9GAMM</name>
<evidence type="ECO:0000313" key="1">
    <source>
        <dbReference type="EMBL" id="MBZ4040715.1"/>
    </source>
</evidence>
<dbReference type="Proteomes" id="UP001430954">
    <property type="component" value="Unassembled WGS sequence"/>
</dbReference>
<sequence>IPFKKAIGDWGDVHQNSSGDGFRFGWRSGDGICLVSIWTSARETSRREHAIQRTNITGGI</sequence>
<organism evidence="1 2">
    <name type="scientific">Novilysobacter selenitireducens</name>
    <dbReference type="NCBI Taxonomy" id="2872639"/>
    <lineage>
        <taxon>Bacteria</taxon>
        <taxon>Pseudomonadati</taxon>
        <taxon>Pseudomonadota</taxon>
        <taxon>Gammaproteobacteria</taxon>
        <taxon>Lysobacterales</taxon>
        <taxon>Lysobacteraceae</taxon>
        <taxon>Novilysobacter</taxon>
    </lineage>
</organism>
<dbReference type="EMBL" id="JAINZW010000028">
    <property type="protein sequence ID" value="MBZ4040715.1"/>
    <property type="molecule type" value="Genomic_DNA"/>
</dbReference>